<evidence type="ECO:0000313" key="1">
    <source>
        <dbReference type="EMBL" id="RSR11509.1"/>
    </source>
</evidence>
<protein>
    <submittedName>
        <fullName evidence="1">Serine hydrolase</fullName>
    </submittedName>
</protein>
<name>A0A3R9STQ4_ACIBA</name>
<feature type="non-terminal residue" evidence="1">
    <location>
        <position position="52"/>
    </location>
</feature>
<sequence>MKIFSTNTCPVPNDLESVIHHKDEVPAELGGMSEQQVQKIWKSIESLYKTGN</sequence>
<organism evidence="1 2">
    <name type="scientific">Acinetobacter baumannii</name>
    <dbReference type="NCBI Taxonomy" id="470"/>
    <lineage>
        <taxon>Bacteria</taxon>
        <taxon>Pseudomonadati</taxon>
        <taxon>Pseudomonadota</taxon>
        <taxon>Gammaproteobacteria</taxon>
        <taxon>Moraxellales</taxon>
        <taxon>Moraxellaceae</taxon>
        <taxon>Acinetobacter</taxon>
        <taxon>Acinetobacter calcoaceticus/baumannii complex</taxon>
    </lineage>
</organism>
<keyword evidence="1" id="KW-0378">Hydrolase</keyword>
<dbReference type="AlphaFoldDB" id="A0A3R9STQ4"/>
<proteinExistence type="predicted"/>
<comment type="caution">
    <text evidence="1">The sequence shown here is derived from an EMBL/GenBank/DDBJ whole genome shotgun (WGS) entry which is preliminary data.</text>
</comment>
<accession>A0A3R9STQ4</accession>
<evidence type="ECO:0000313" key="2">
    <source>
        <dbReference type="Proteomes" id="UP000280073"/>
    </source>
</evidence>
<dbReference type="GO" id="GO:0016787">
    <property type="term" value="F:hydrolase activity"/>
    <property type="evidence" value="ECO:0007669"/>
    <property type="project" value="UniProtKB-KW"/>
</dbReference>
<reference evidence="1 2" key="1">
    <citation type="submission" date="2018-10" db="EMBL/GenBank/DDBJ databases">
        <title>GWAS and RNA-Seq identify cryptic mechanisms of antimicrobial resistance in Acinetobacter baumannii.</title>
        <authorList>
            <person name="Sahl J.W."/>
        </authorList>
    </citation>
    <scope>NUCLEOTIDE SEQUENCE [LARGE SCALE GENOMIC DNA]</scope>
    <source>
        <strain evidence="1 2">TG28175</strain>
    </source>
</reference>
<dbReference type="EMBL" id="RFDI01002708">
    <property type="protein sequence ID" value="RSR11509.1"/>
    <property type="molecule type" value="Genomic_DNA"/>
</dbReference>
<dbReference type="Proteomes" id="UP000280073">
    <property type="component" value="Unassembled WGS sequence"/>
</dbReference>
<gene>
    <name evidence="1" type="ORF">EA686_29630</name>
</gene>